<protein>
    <recommendedName>
        <fullName evidence="4">Carbon storage regulator</fullName>
    </recommendedName>
</protein>
<dbReference type="InterPro" id="IPR003751">
    <property type="entry name" value="CsrA"/>
</dbReference>
<sequence>MLVLNRKPFQKVQIGDEIQVWCQFRPDGRVMLFSHTTRPMTMAREEKRVSFEGQIEVKILRVRGRRITLGISANKAISILREELLAPKQECAA</sequence>
<keyword evidence="1" id="KW-0010">Activator</keyword>
<accession>A0A1T4QYT5</accession>
<dbReference type="SUPFAM" id="SSF117130">
    <property type="entry name" value="CsrA-like"/>
    <property type="match status" value="1"/>
</dbReference>
<dbReference type="AlphaFoldDB" id="A0A1T4QYT5"/>
<evidence type="ECO:0000256" key="1">
    <source>
        <dbReference type="ARBA" id="ARBA00023159"/>
    </source>
</evidence>
<organism evidence="2 3">
    <name type="scientific">Oceanospirillum multiglobuliferum</name>
    <dbReference type="NCBI Taxonomy" id="64969"/>
    <lineage>
        <taxon>Bacteria</taxon>
        <taxon>Pseudomonadati</taxon>
        <taxon>Pseudomonadota</taxon>
        <taxon>Gammaproteobacteria</taxon>
        <taxon>Oceanospirillales</taxon>
        <taxon>Oceanospirillaceae</taxon>
        <taxon>Oceanospirillum</taxon>
    </lineage>
</organism>
<dbReference type="Gene3D" id="2.60.40.4380">
    <property type="entry name" value="Translational regulator CsrA"/>
    <property type="match status" value="1"/>
</dbReference>
<keyword evidence="3" id="KW-1185">Reference proteome</keyword>
<dbReference type="Proteomes" id="UP000191418">
    <property type="component" value="Unassembled WGS sequence"/>
</dbReference>
<dbReference type="OrthoDB" id="9809061at2"/>
<evidence type="ECO:0008006" key="4">
    <source>
        <dbReference type="Google" id="ProtNLM"/>
    </source>
</evidence>
<dbReference type="GO" id="GO:0006109">
    <property type="term" value="P:regulation of carbohydrate metabolic process"/>
    <property type="evidence" value="ECO:0007669"/>
    <property type="project" value="InterPro"/>
</dbReference>
<dbReference type="InterPro" id="IPR036107">
    <property type="entry name" value="CsrA_sf"/>
</dbReference>
<evidence type="ECO:0000313" key="2">
    <source>
        <dbReference type="EMBL" id="OPX57045.1"/>
    </source>
</evidence>
<reference evidence="2 3" key="1">
    <citation type="submission" date="2017-01" db="EMBL/GenBank/DDBJ databases">
        <title>Genome Sequencing of a Marine Spirillum, Oceanospirillum multiglobuliferum ATCC 33336, from Japan.</title>
        <authorList>
            <person name="Carney J.G."/>
            <person name="Trachtenberg A.M."/>
            <person name="Rheaume B.A."/>
            <person name="Linnane J.D."/>
            <person name="Pitts N.L."/>
            <person name="Mykles D.L."/>
            <person name="Maclea K.S."/>
        </authorList>
    </citation>
    <scope>NUCLEOTIDE SEQUENCE [LARGE SCALE GENOMIC DNA]</scope>
    <source>
        <strain evidence="2 3">ATCC 33336</strain>
    </source>
</reference>
<proteinExistence type="predicted"/>
<evidence type="ECO:0000313" key="3">
    <source>
        <dbReference type="Proteomes" id="UP000191418"/>
    </source>
</evidence>
<dbReference type="STRING" id="64969.SAMN02745127_02095"/>
<gene>
    <name evidence="2" type="ORF">BTE48_01035</name>
</gene>
<name>A0A1T4QYT5_9GAMM</name>
<dbReference type="GO" id="GO:0006402">
    <property type="term" value="P:mRNA catabolic process"/>
    <property type="evidence" value="ECO:0007669"/>
    <property type="project" value="InterPro"/>
</dbReference>
<dbReference type="EMBL" id="MTSM01000001">
    <property type="protein sequence ID" value="OPX57045.1"/>
    <property type="molecule type" value="Genomic_DNA"/>
</dbReference>
<comment type="caution">
    <text evidence="2">The sequence shown here is derived from an EMBL/GenBank/DDBJ whole genome shotgun (WGS) entry which is preliminary data.</text>
</comment>
<dbReference type="GO" id="GO:0003723">
    <property type="term" value="F:RNA binding"/>
    <property type="evidence" value="ECO:0007669"/>
    <property type="project" value="InterPro"/>
</dbReference>
<dbReference type="RefSeq" id="WP_078745676.1">
    <property type="nucleotide sequence ID" value="NZ_FUXG01000013.1"/>
</dbReference>
<dbReference type="Pfam" id="PF02599">
    <property type="entry name" value="CsrA"/>
    <property type="match status" value="1"/>
</dbReference>